<dbReference type="Pfam" id="PF00877">
    <property type="entry name" value="NLPC_P60"/>
    <property type="match status" value="1"/>
</dbReference>
<feature type="domain" description="NlpC/P60" evidence="6">
    <location>
        <begin position="201"/>
        <end position="318"/>
    </location>
</feature>
<gene>
    <name evidence="7" type="ORF">SAMN05216251_10594</name>
</gene>
<dbReference type="InterPro" id="IPR000064">
    <property type="entry name" value="NLP_P60_dom"/>
</dbReference>
<feature type="compositionally biased region" description="Low complexity" evidence="5">
    <location>
        <begin position="154"/>
        <end position="178"/>
    </location>
</feature>
<dbReference type="OrthoDB" id="5177647at2"/>
<dbReference type="PROSITE" id="PS51935">
    <property type="entry name" value="NLPC_P60"/>
    <property type="match status" value="1"/>
</dbReference>
<dbReference type="Gene3D" id="3.90.1720.10">
    <property type="entry name" value="endopeptidase domain like (from Nostoc punctiforme)"/>
    <property type="match status" value="1"/>
</dbReference>
<dbReference type="InterPro" id="IPR038765">
    <property type="entry name" value="Papain-like_cys_pep_sf"/>
</dbReference>
<protein>
    <submittedName>
        <fullName evidence="7">Cell wall-associated hydrolase, NlpC family</fullName>
    </submittedName>
</protein>
<proteinExistence type="inferred from homology"/>
<evidence type="ECO:0000313" key="8">
    <source>
        <dbReference type="Proteomes" id="UP000199323"/>
    </source>
</evidence>
<accession>A0A1I2D5Z9</accession>
<evidence type="ECO:0000313" key="7">
    <source>
        <dbReference type="EMBL" id="SFE75915.1"/>
    </source>
</evidence>
<dbReference type="GO" id="GO:0008234">
    <property type="term" value="F:cysteine-type peptidase activity"/>
    <property type="evidence" value="ECO:0007669"/>
    <property type="project" value="UniProtKB-KW"/>
</dbReference>
<dbReference type="EMBL" id="FONG01000005">
    <property type="protein sequence ID" value="SFE75915.1"/>
    <property type="molecule type" value="Genomic_DNA"/>
</dbReference>
<feature type="region of interest" description="Disordered" evidence="5">
    <location>
        <begin position="142"/>
        <end position="199"/>
    </location>
</feature>
<evidence type="ECO:0000259" key="6">
    <source>
        <dbReference type="PROSITE" id="PS51935"/>
    </source>
</evidence>
<evidence type="ECO:0000256" key="3">
    <source>
        <dbReference type="ARBA" id="ARBA00022801"/>
    </source>
</evidence>
<evidence type="ECO:0000256" key="5">
    <source>
        <dbReference type="SAM" id="MobiDB-lite"/>
    </source>
</evidence>
<reference evidence="7 8" key="1">
    <citation type="submission" date="2016-10" db="EMBL/GenBank/DDBJ databases">
        <authorList>
            <person name="de Groot N.N."/>
        </authorList>
    </citation>
    <scope>NUCLEOTIDE SEQUENCE [LARGE SCALE GENOMIC DNA]</scope>
    <source>
        <strain evidence="7 8">CGMCC 4.3510</strain>
    </source>
</reference>
<feature type="compositionally biased region" description="Polar residues" evidence="5">
    <location>
        <begin position="1"/>
        <end position="12"/>
    </location>
</feature>
<dbReference type="PANTHER" id="PTHR47053">
    <property type="entry name" value="MUREIN DD-ENDOPEPTIDASE MEPH-RELATED"/>
    <property type="match status" value="1"/>
</dbReference>
<feature type="compositionally biased region" description="Basic and acidic residues" evidence="5">
    <location>
        <begin position="142"/>
        <end position="153"/>
    </location>
</feature>
<keyword evidence="3 7" id="KW-0378">Hydrolase</keyword>
<dbReference type="GO" id="GO:0006508">
    <property type="term" value="P:proteolysis"/>
    <property type="evidence" value="ECO:0007669"/>
    <property type="project" value="UniProtKB-KW"/>
</dbReference>
<feature type="compositionally biased region" description="Low complexity" evidence="5">
    <location>
        <begin position="188"/>
        <end position="199"/>
    </location>
</feature>
<keyword evidence="2" id="KW-0645">Protease</keyword>
<sequence length="318" mass="32005">MSPNQLRTSASDPHTAPQADSHIRRRRHAAPGRPNWVRRAGLVGGVVSAIALGGSAAPALADNTDTTPAHTPAHGIPAVTPADLAASLSTAVSAEDAAAAIDQAAADLSLDAAKDQAVAAAAKEAAATKKKADEKAAAEAKAAKAAQEARERAAAQAAASRSAERTTLSTAATSAPSPSATPSPSPSSTPSSDSTVTSTATGSAGKLISFLKSQIGKPYVYGATGPDSYDCSGLTQVAYATVGVDLPRTSQEQSNVGTPVSVSDVQPGDLIFWGGQGSAYHVGVYIGDGQYLDAANPSTPVAIHPMSDYMPDWAVRVL</sequence>
<name>A0A1I2D5Z9_9ACTN</name>
<dbReference type="STRING" id="380248.SAMN05216251_10594"/>
<keyword evidence="4" id="KW-0788">Thiol protease</keyword>
<keyword evidence="8" id="KW-1185">Reference proteome</keyword>
<evidence type="ECO:0000256" key="2">
    <source>
        <dbReference type="ARBA" id="ARBA00022670"/>
    </source>
</evidence>
<evidence type="ECO:0000256" key="4">
    <source>
        <dbReference type="ARBA" id="ARBA00022807"/>
    </source>
</evidence>
<dbReference type="Proteomes" id="UP000199323">
    <property type="component" value="Unassembled WGS sequence"/>
</dbReference>
<dbReference type="PANTHER" id="PTHR47053:SF1">
    <property type="entry name" value="MUREIN DD-ENDOPEPTIDASE MEPH-RELATED"/>
    <property type="match status" value="1"/>
</dbReference>
<feature type="region of interest" description="Disordered" evidence="5">
    <location>
        <begin position="1"/>
        <end position="35"/>
    </location>
</feature>
<comment type="similarity">
    <text evidence="1">Belongs to the peptidase C40 family.</text>
</comment>
<organism evidence="7 8">
    <name type="scientific">Actinacidiphila alni</name>
    <dbReference type="NCBI Taxonomy" id="380248"/>
    <lineage>
        <taxon>Bacteria</taxon>
        <taxon>Bacillati</taxon>
        <taxon>Actinomycetota</taxon>
        <taxon>Actinomycetes</taxon>
        <taxon>Kitasatosporales</taxon>
        <taxon>Streptomycetaceae</taxon>
        <taxon>Actinacidiphila</taxon>
    </lineage>
</organism>
<dbReference type="InterPro" id="IPR051202">
    <property type="entry name" value="Peptidase_C40"/>
</dbReference>
<dbReference type="SUPFAM" id="SSF54001">
    <property type="entry name" value="Cysteine proteinases"/>
    <property type="match status" value="1"/>
</dbReference>
<dbReference type="AlphaFoldDB" id="A0A1I2D5Z9"/>
<evidence type="ECO:0000256" key="1">
    <source>
        <dbReference type="ARBA" id="ARBA00007074"/>
    </source>
</evidence>